<keyword evidence="2" id="KW-0902">Two-component regulatory system</keyword>
<protein>
    <submittedName>
        <fullName evidence="8">SARP family transcriptional regulator</fullName>
    </submittedName>
</protein>
<dbReference type="Pfam" id="PF00486">
    <property type="entry name" value="Trans_reg_C"/>
    <property type="match status" value="1"/>
</dbReference>
<name>A0A917YFL5_9ACTN</name>
<comment type="similarity">
    <text evidence="1">Belongs to the AfsR/DnrI/RedD regulatory family.</text>
</comment>
<reference evidence="8 9" key="1">
    <citation type="journal article" date="2014" name="Int. J. Syst. Evol. Microbiol.">
        <title>Complete genome sequence of Corynebacterium casei LMG S-19264T (=DSM 44701T), isolated from a smear-ripened cheese.</title>
        <authorList>
            <consortium name="US DOE Joint Genome Institute (JGI-PGF)"/>
            <person name="Walter F."/>
            <person name="Albersmeier A."/>
            <person name="Kalinowski J."/>
            <person name="Ruckert C."/>
        </authorList>
    </citation>
    <scope>NUCLEOTIDE SEQUENCE [LARGE SCALE GENOMIC DNA]</scope>
    <source>
        <strain evidence="8 9">CGMCC 4.7111</strain>
    </source>
</reference>
<evidence type="ECO:0000256" key="5">
    <source>
        <dbReference type="ARBA" id="ARBA00023163"/>
    </source>
</evidence>
<dbReference type="GO" id="GO:0000160">
    <property type="term" value="P:phosphorelay signal transduction system"/>
    <property type="evidence" value="ECO:0007669"/>
    <property type="project" value="UniProtKB-KW"/>
</dbReference>
<organism evidence="8 9">
    <name type="scientific">Streptomyces albiflavescens</name>
    <dbReference type="NCBI Taxonomy" id="1623582"/>
    <lineage>
        <taxon>Bacteria</taxon>
        <taxon>Bacillati</taxon>
        <taxon>Actinomycetota</taxon>
        <taxon>Actinomycetes</taxon>
        <taxon>Kitasatosporales</taxon>
        <taxon>Streptomycetaceae</taxon>
        <taxon>Streptomyces</taxon>
    </lineage>
</organism>
<accession>A0A917YFL5</accession>
<dbReference type="PANTHER" id="PTHR35807">
    <property type="entry name" value="TRANSCRIPTIONAL REGULATOR REDD-RELATED"/>
    <property type="match status" value="1"/>
</dbReference>
<keyword evidence="4 6" id="KW-0238">DNA-binding</keyword>
<dbReference type="CDD" id="cd15831">
    <property type="entry name" value="BTAD"/>
    <property type="match status" value="1"/>
</dbReference>
<dbReference type="SUPFAM" id="SSF46894">
    <property type="entry name" value="C-terminal effector domain of the bipartite response regulators"/>
    <property type="match status" value="1"/>
</dbReference>
<dbReference type="Gene3D" id="1.10.10.10">
    <property type="entry name" value="Winged helix-like DNA-binding domain superfamily/Winged helix DNA-binding domain"/>
    <property type="match status" value="1"/>
</dbReference>
<evidence type="ECO:0000256" key="2">
    <source>
        <dbReference type="ARBA" id="ARBA00023012"/>
    </source>
</evidence>
<gene>
    <name evidence="8" type="ORF">GCM10011579_093530</name>
</gene>
<dbReference type="EMBL" id="BMMM01000030">
    <property type="protein sequence ID" value="GGN94240.1"/>
    <property type="molecule type" value="Genomic_DNA"/>
</dbReference>
<dbReference type="Gene3D" id="1.25.40.10">
    <property type="entry name" value="Tetratricopeptide repeat domain"/>
    <property type="match status" value="1"/>
</dbReference>
<dbReference type="GO" id="GO:0003677">
    <property type="term" value="F:DNA binding"/>
    <property type="evidence" value="ECO:0007669"/>
    <property type="project" value="UniProtKB-UniRule"/>
</dbReference>
<evidence type="ECO:0000313" key="8">
    <source>
        <dbReference type="EMBL" id="GGN94240.1"/>
    </source>
</evidence>
<dbReference type="PROSITE" id="PS51755">
    <property type="entry name" value="OMPR_PHOB"/>
    <property type="match status" value="1"/>
</dbReference>
<evidence type="ECO:0000256" key="4">
    <source>
        <dbReference type="ARBA" id="ARBA00023125"/>
    </source>
</evidence>
<dbReference type="InterPro" id="IPR005158">
    <property type="entry name" value="BTAD"/>
</dbReference>
<dbReference type="InterPro" id="IPR011990">
    <property type="entry name" value="TPR-like_helical_dom_sf"/>
</dbReference>
<dbReference type="SUPFAM" id="SSF48452">
    <property type="entry name" value="TPR-like"/>
    <property type="match status" value="1"/>
</dbReference>
<dbReference type="InterPro" id="IPR036388">
    <property type="entry name" value="WH-like_DNA-bd_sf"/>
</dbReference>
<dbReference type="InterPro" id="IPR016032">
    <property type="entry name" value="Sig_transdc_resp-reg_C-effctor"/>
</dbReference>
<evidence type="ECO:0000259" key="7">
    <source>
        <dbReference type="PROSITE" id="PS51755"/>
    </source>
</evidence>
<dbReference type="GO" id="GO:0006355">
    <property type="term" value="P:regulation of DNA-templated transcription"/>
    <property type="evidence" value="ECO:0007669"/>
    <property type="project" value="InterPro"/>
</dbReference>
<dbReference type="Proteomes" id="UP000600365">
    <property type="component" value="Unassembled WGS sequence"/>
</dbReference>
<dbReference type="SMART" id="SM01043">
    <property type="entry name" value="BTAD"/>
    <property type="match status" value="1"/>
</dbReference>
<proteinExistence type="inferred from homology"/>
<dbReference type="InterPro" id="IPR051677">
    <property type="entry name" value="AfsR-DnrI-RedD_regulator"/>
</dbReference>
<evidence type="ECO:0000256" key="1">
    <source>
        <dbReference type="ARBA" id="ARBA00005820"/>
    </source>
</evidence>
<sequence>MSQERERERERERRTDAGMRVDFGVLGPVLAWDETGEAVSLKGPMHRAVLARLLVARRHVVPVSRLGEDLWEEPPADAVGTIRTFVAGLRRALEPDRPPRAPARLLVTEGPGYALRAAHDEVDAWRFEKAAGSRGDLRPADLVSRLTDALGSWRGPAYADFADEPWVRAERSRLTELRLHAVERRAEAQIALGAAAEAVPDLDAHVAEHPWREDAWQLLALALYRSGRQADALSVVRRARKMLSDRLGVDPGPRLRRLEADLLQQADHLDPGPGGTADQVWAQAAAAYESAVASRARTRLESTAGLMRDLAVTGGDGLEAARRHRVAAVAAAEQLGDPELTARVIGIYDVPAIWTRSDDPVQAEWLVGAAERTLQLLPAANHGAAQGRLLATIAVESRGTLPTEPATTGAGAGARAFQAARQAERIARRLNNPSLLAFALNGLFMQTFHRAGLAARRDAIGAEVVSLSAHNDLVTYEVLGHLIRLQSRCALADFSGADQHAAAANTLSERHELPLVSVFTTWYQALRASMTQPLRTAESAYKEAADRLDGAGMPGLQRGLLPLARLSLYVRHNRPALIAEMDGRTDWGPYEPWVRPVLLVSQGHDDAARHVLRDIASPPRDLMFEALWCLVAQAAIRVDDRAVMRRASLQLEPASAELAGAGSGLITLGPVSGQLNALASALARP</sequence>
<keyword evidence="3" id="KW-0805">Transcription regulation</keyword>
<feature type="domain" description="OmpR/PhoB-type" evidence="7">
    <location>
        <begin position="10"/>
        <end position="117"/>
    </location>
</feature>
<dbReference type="PANTHER" id="PTHR35807:SF1">
    <property type="entry name" value="TRANSCRIPTIONAL REGULATOR REDD"/>
    <property type="match status" value="1"/>
</dbReference>
<evidence type="ECO:0000256" key="6">
    <source>
        <dbReference type="PROSITE-ProRule" id="PRU01091"/>
    </source>
</evidence>
<feature type="DNA-binding region" description="OmpR/PhoB-type" evidence="6">
    <location>
        <begin position="10"/>
        <end position="117"/>
    </location>
</feature>
<comment type="caution">
    <text evidence="8">The sequence shown here is derived from an EMBL/GenBank/DDBJ whole genome shotgun (WGS) entry which is preliminary data.</text>
</comment>
<keyword evidence="9" id="KW-1185">Reference proteome</keyword>
<evidence type="ECO:0000313" key="9">
    <source>
        <dbReference type="Proteomes" id="UP000600365"/>
    </source>
</evidence>
<dbReference type="AlphaFoldDB" id="A0A917YFL5"/>
<dbReference type="Pfam" id="PF03704">
    <property type="entry name" value="BTAD"/>
    <property type="match status" value="1"/>
</dbReference>
<dbReference type="SMART" id="SM00862">
    <property type="entry name" value="Trans_reg_C"/>
    <property type="match status" value="1"/>
</dbReference>
<keyword evidence="5" id="KW-0804">Transcription</keyword>
<dbReference type="InterPro" id="IPR001867">
    <property type="entry name" value="OmpR/PhoB-type_DNA-bd"/>
</dbReference>
<evidence type="ECO:0000256" key="3">
    <source>
        <dbReference type="ARBA" id="ARBA00023015"/>
    </source>
</evidence>